<feature type="transmembrane region" description="Helical" evidence="4">
    <location>
        <begin position="184"/>
        <end position="205"/>
    </location>
</feature>
<evidence type="ECO:0000313" key="8">
    <source>
        <dbReference type="Proteomes" id="UP001169006"/>
    </source>
</evidence>
<dbReference type="SMART" id="SM00304">
    <property type="entry name" value="HAMP"/>
    <property type="match status" value="2"/>
</dbReference>
<feature type="domain" description="HAMP" evidence="6">
    <location>
        <begin position="316"/>
        <end position="368"/>
    </location>
</feature>
<dbReference type="SMART" id="SM00283">
    <property type="entry name" value="MA"/>
    <property type="match status" value="1"/>
</dbReference>
<comment type="caution">
    <text evidence="7">The sequence shown here is derived from an EMBL/GenBank/DDBJ whole genome shotgun (WGS) entry which is preliminary data.</text>
</comment>
<proteinExistence type="inferred from homology"/>
<dbReference type="RefSeq" id="WP_302075976.1">
    <property type="nucleotide sequence ID" value="NZ_JAUKWQ010000001.1"/>
</dbReference>
<feature type="transmembrane region" description="Helical" evidence="4">
    <location>
        <begin position="7"/>
        <end position="28"/>
    </location>
</feature>
<dbReference type="PROSITE" id="PS50885">
    <property type="entry name" value="HAMP"/>
    <property type="match status" value="2"/>
</dbReference>
<dbReference type="InterPro" id="IPR051310">
    <property type="entry name" value="MCP_chemotaxis"/>
</dbReference>
<dbReference type="PANTHER" id="PTHR43531:SF11">
    <property type="entry name" value="METHYL-ACCEPTING CHEMOTAXIS PROTEIN 3"/>
    <property type="match status" value="1"/>
</dbReference>
<keyword evidence="4" id="KW-0812">Transmembrane</keyword>
<reference evidence="7" key="2">
    <citation type="submission" date="2023-07" db="EMBL/GenBank/DDBJ databases">
        <authorList>
            <person name="Sun H."/>
        </authorList>
    </citation>
    <scope>NUCLEOTIDE SEQUENCE</scope>
    <source>
        <strain evidence="7">05753</strain>
    </source>
</reference>
<keyword evidence="1" id="KW-0145">Chemotaxis</keyword>
<keyword evidence="4" id="KW-1133">Transmembrane helix</keyword>
<dbReference type="InterPro" id="IPR003660">
    <property type="entry name" value="HAMP_dom"/>
</dbReference>
<dbReference type="Pfam" id="PF00672">
    <property type="entry name" value="HAMP"/>
    <property type="match status" value="1"/>
</dbReference>
<dbReference type="CDD" id="cd06225">
    <property type="entry name" value="HAMP"/>
    <property type="match status" value="1"/>
</dbReference>
<dbReference type="Proteomes" id="UP001169006">
    <property type="component" value="Unassembled WGS sequence"/>
</dbReference>
<protein>
    <submittedName>
        <fullName evidence="7">Methyl-accepting chemotaxis protein</fullName>
    </submittedName>
</protein>
<evidence type="ECO:0000256" key="1">
    <source>
        <dbReference type="ARBA" id="ARBA00022500"/>
    </source>
</evidence>
<dbReference type="SUPFAM" id="SSF58104">
    <property type="entry name" value="Methyl-accepting chemotaxis protein (MCP) signaling domain"/>
    <property type="match status" value="1"/>
</dbReference>
<gene>
    <name evidence="7" type="ORF">Q2T52_07280</name>
</gene>
<reference evidence="7" key="1">
    <citation type="journal article" date="2015" name="Int. J. Syst. Evol. Microbiol.">
        <title>Rhizobium oryzicola sp. nov., potential plant-growth-promoting endophytic bacteria isolated from rice roots.</title>
        <authorList>
            <person name="Zhang X.X."/>
            <person name="Gao J.S."/>
            <person name="Cao Y.H."/>
            <person name="Sheirdil R.A."/>
            <person name="Wang X.C."/>
            <person name="Zhang L."/>
        </authorList>
    </citation>
    <scope>NUCLEOTIDE SEQUENCE</scope>
    <source>
        <strain evidence="7">05753</strain>
    </source>
</reference>
<dbReference type="SUPFAM" id="SSF158472">
    <property type="entry name" value="HAMP domain-like"/>
    <property type="match status" value="1"/>
</dbReference>
<evidence type="ECO:0000256" key="3">
    <source>
        <dbReference type="PROSITE-ProRule" id="PRU00284"/>
    </source>
</evidence>
<dbReference type="Pfam" id="PF18947">
    <property type="entry name" value="HAMP_2"/>
    <property type="match status" value="1"/>
</dbReference>
<dbReference type="PROSITE" id="PS50111">
    <property type="entry name" value="CHEMOTAXIS_TRANSDUC_2"/>
    <property type="match status" value="1"/>
</dbReference>
<keyword evidence="8" id="KW-1185">Reference proteome</keyword>
<dbReference type="Pfam" id="PF12729">
    <property type="entry name" value="4HB_MCP_1"/>
    <property type="match status" value="1"/>
</dbReference>
<keyword evidence="3" id="KW-0807">Transducer</keyword>
<dbReference type="Gene3D" id="1.10.287.950">
    <property type="entry name" value="Methyl-accepting chemotaxis protein"/>
    <property type="match status" value="1"/>
</dbReference>
<dbReference type="InterPro" id="IPR024478">
    <property type="entry name" value="HlyB_4HB_MCP"/>
</dbReference>
<comment type="similarity">
    <text evidence="2">Belongs to the methyl-accepting chemotaxis (MCP) protein family.</text>
</comment>
<evidence type="ECO:0000256" key="2">
    <source>
        <dbReference type="ARBA" id="ARBA00029447"/>
    </source>
</evidence>
<evidence type="ECO:0000256" key="4">
    <source>
        <dbReference type="SAM" id="Phobius"/>
    </source>
</evidence>
<name>A0ABT8SU84_9HYPH</name>
<evidence type="ECO:0000259" key="6">
    <source>
        <dbReference type="PROSITE" id="PS50885"/>
    </source>
</evidence>
<organism evidence="7 8">
    <name type="scientific">Rhizobium oryzicola</name>
    <dbReference type="NCBI Taxonomy" id="1232668"/>
    <lineage>
        <taxon>Bacteria</taxon>
        <taxon>Pseudomonadati</taxon>
        <taxon>Pseudomonadota</taxon>
        <taxon>Alphaproteobacteria</taxon>
        <taxon>Hyphomicrobiales</taxon>
        <taxon>Rhizobiaceae</taxon>
        <taxon>Rhizobium/Agrobacterium group</taxon>
        <taxon>Rhizobium</taxon>
    </lineage>
</organism>
<dbReference type="CDD" id="cd11386">
    <property type="entry name" value="MCP_signal"/>
    <property type="match status" value="1"/>
</dbReference>
<keyword evidence="4" id="KW-0472">Membrane</keyword>
<dbReference type="Gene3D" id="6.10.340.10">
    <property type="match status" value="1"/>
</dbReference>
<feature type="domain" description="HAMP" evidence="6">
    <location>
        <begin position="207"/>
        <end position="260"/>
    </location>
</feature>
<dbReference type="EMBL" id="JAUKWQ010000001">
    <property type="protein sequence ID" value="MDO1581896.1"/>
    <property type="molecule type" value="Genomic_DNA"/>
</dbReference>
<dbReference type="InterPro" id="IPR004089">
    <property type="entry name" value="MCPsignal_dom"/>
</dbReference>
<sequence length="659" mass="71195">MRIRGKINIIVGVMSAVAVVIGAMALYVNYAFDKQSDVYAHAASRAYYGERLNRLVTAVVMEARGIYHANTTEDAAKFGKNLSGFLDEMDKTIANWQPLVLDEDKQTFEQLKARAAEFRKFRMETVRLGSQVSPKEADIQGNNDANRANRTAFQTSIDAIVNADRKRLDDITAVMDTFGSQMNWLILTFTGFGIVAGTGLGLFISRAHLSRPITRLTNAITEVAAGNYSIAVPQASARDEIGDMARAVEVFKQNGLEIARLNAEEAASRANSMDLQERMKVVVSAAVAGDFGQRIDKRFNDASLDRFAADVNELLASVEVGVTGVREVISALADGDLTRTMEGDFRGAFAELQSNVNASLAKLQLTMRRVRQTTELISDNSNDLRHATDNLSRRTEQQAAALEETSAALDQITAVVRNSSERAQEASSMVTDAKASAHQSGQVVGNAVAAMSRIEHASREISQIINVIDEIAFQTNLLALNAGVEAARAGEAGKGFAVVAQEVRELAQRSASAAKDIKTLIGKSGTEVAGGVQLVQKTGEALKVIETQVLSINDHIHSIAAAAREQSTGLNEVNTAVNQMDQVTQQNAAMVEESSAATHRLSEEAHGLRELVLAFKIDRNGEQKVIRINDKAASAPVAMARVANTRGSSAALKENWEEF</sequence>
<evidence type="ECO:0000259" key="5">
    <source>
        <dbReference type="PROSITE" id="PS50111"/>
    </source>
</evidence>
<dbReference type="Pfam" id="PF00015">
    <property type="entry name" value="MCPsignal"/>
    <property type="match status" value="1"/>
</dbReference>
<evidence type="ECO:0000313" key="7">
    <source>
        <dbReference type="EMBL" id="MDO1581896.1"/>
    </source>
</evidence>
<accession>A0ABT8SU84</accession>
<feature type="domain" description="Methyl-accepting transducer" evidence="5">
    <location>
        <begin position="373"/>
        <end position="602"/>
    </location>
</feature>
<dbReference type="PANTHER" id="PTHR43531">
    <property type="entry name" value="PROTEIN ICFG"/>
    <property type="match status" value="1"/>
</dbReference>